<dbReference type="Proteomes" id="UP000231293">
    <property type="component" value="Unassembled WGS sequence"/>
</dbReference>
<organism evidence="1 2">
    <name type="scientific">Snodgrassella alvi</name>
    <dbReference type="NCBI Taxonomy" id="1196083"/>
    <lineage>
        <taxon>Bacteria</taxon>
        <taxon>Pseudomonadati</taxon>
        <taxon>Pseudomonadota</taxon>
        <taxon>Betaproteobacteria</taxon>
        <taxon>Neisseriales</taxon>
        <taxon>Neisseriaceae</taxon>
        <taxon>Snodgrassella</taxon>
    </lineage>
</organism>
<comment type="caution">
    <text evidence="1">The sequence shown here is derived from an EMBL/GenBank/DDBJ whole genome shotgun (WGS) entry which is preliminary data.</text>
</comment>
<dbReference type="AlphaFoldDB" id="A0A2N9WTJ7"/>
<evidence type="ECO:0000313" key="1">
    <source>
        <dbReference type="EMBL" id="PIT14897.1"/>
    </source>
</evidence>
<dbReference type="EMBL" id="MDVB01000072">
    <property type="protein sequence ID" value="PIT14897.1"/>
    <property type="molecule type" value="Genomic_DNA"/>
</dbReference>
<reference evidence="1 2" key="1">
    <citation type="journal article" date="2017" name="MBio">
        <title>Type VI secretion-mediated competition in the bee gut microbiome.</title>
        <authorList>
            <person name="Steele M.I."/>
            <person name="Kwong W.K."/>
            <person name="Powell J.E."/>
            <person name="Whiteley M."/>
            <person name="Moran N.A."/>
        </authorList>
    </citation>
    <scope>NUCLEOTIDE SEQUENCE [LARGE SCALE GENOMIC DNA]</scope>
    <source>
        <strain evidence="1 2">App2-2</strain>
    </source>
</reference>
<sequence>MLKDNEEITISGENLIDALSIIEFFLISFKNITRYYYDNVYPDIDRVGYEKEIARFIDNKHLIQELARLRAILSENFNDELGIDDMDDIERAMEKIKYWEKPGD</sequence>
<evidence type="ECO:0000313" key="2">
    <source>
        <dbReference type="Proteomes" id="UP000231293"/>
    </source>
</evidence>
<name>A0A2N9WTJ7_9NEIS</name>
<proteinExistence type="predicted"/>
<dbReference type="RefSeq" id="WP_100091277.1">
    <property type="nucleotide sequence ID" value="NZ_MDVB01000072.1"/>
</dbReference>
<protein>
    <submittedName>
        <fullName evidence="1">Uncharacterized protein</fullName>
    </submittedName>
</protein>
<gene>
    <name evidence="1" type="ORF">BGI32_06705</name>
</gene>
<accession>A0A2N9WTJ7</accession>